<dbReference type="Proteomes" id="UP000380867">
    <property type="component" value="Unassembled WGS sequence"/>
</dbReference>
<comment type="caution">
    <text evidence="1">The sequence shown here is derived from an EMBL/GenBank/DDBJ whole genome shotgun (WGS) entry which is preliminary data.</text>
</comment>
<keyword evidence="2" id="KW-1185">Reference proteome</keyword>
<organism evidence="1 2">
    <name type="scientific">Aeromicrobium ginsengisoli</name>
    <dbReference type="NCBI Taxonomy" id="363867"/>
    <lineage>
        <taxon>Bacteria</taxon>
        <taxon>Bacillati</taxon>
        <taxon>Actinomycetota</taxon>
        <taxon>Actinomycetes</taxon>
        <taxon>Propionibacteriales</taxon>
        <taxon>Nocardioidaceae</taxon>
        <taxon>Aeromicrobium</taxon>
    </lineage>
</organism>
<protein>
    <submittedName>
        <fullName evidence="1">Uncharacterized protein</fullName>
    </submittedName>
</protein>
<gene>
    <name evidence="1" type="ORF">ESP70_015145</name>
</gene>
<evidence type="ECO:0000313" key="1">
    <source>
        <dbReference type="EMBL" id="KAA1395491.1"/>
    </source>
</evidence>
<reference evidence="1" key="1">
    <citation type="submission" date="2019-09" db="EMBL/GenBank/DDBJ databases">
        <authorList>
            <person name="Li J."/>
        </authorList>
    </citation>
    <scope>NUCLEOTIDE SEQUENCE [LARGE SCALE GENOMIC DNA]</scope>
    <source>
        <strain evidence="1">JCM 14732</strain>
    </source>
</reference>
<dbReference type="EMBL" id="SDPQ02000003">
    <property type="protein sequence ID" value="KAA1395491.1"/>
    <property type="molecule type" value="Genomic_DNA"/>
</dbReference>
<accession>A0A5M4FAX6</accession>
<evidence type="ECO:0000313" key="2">
    <source>
        <dbReference type="Proteomes" id="UP000380867"/>
    </source>
</evidence>
<dbReference type="RefSeq" id="WP_149690155.1">
    <property type="nucleotide sequence ID" value="NZ_SDPQ02000003.1"/>
</dbReference>
<proteinExistence type="predicted"/>
<name>A0A5M4FAX6_9ACTN</name>
<dbReference type="AlphaFoldDB" id="A0A5M4FAX6"/>
<sequence>MSSSPFSRFLQGLATSPIIGNLFSARRLSVSAPDVVVPDSEVPVTVTGVPSGAQCVVAIGTVATKTVTAPASGPIDVSLTLAALVAPGEYTVTATLPASNRTASCDLTVVRNQQTYTKQK</sequence>